<dbReference type="PROSITE" id="PS00383">
    <property type="entry name" value="TYR_PHOSPHATASE_1"/>
    <property type="match status" value="2"/>
</dbReference>
<evidence type="ECO:0000256" key="4">
    <source>
        <dbReference type="ARBA" id="ARBA00022912"/>
    </source>
</evidence>
<proteinExistence type="inferred from homology"/>
<dbReference type="Gene3D" id="3.90.190.10">
    <property type="entry name" value="Protein tyrosine phosphatase superfamily"/>
    <property type="match status" value="2"/>
</dbReference>
<dbReference type="EC" id="3.1.3.16" evidence="2"/>
<dbReference type="InterPro" id="IPR000340">
    <property type="entry name" value="Dual-sp_phosphatase_cat-dom"/>
</dbReference>
<dbReference type="AlphaFoldDB" id="A0AAE1A205"/>
<dbReference type="EMBL" id="JAWDGP010002797">
    <property type="protein sequence ID" value="KAK3779934.1"/>
    <property type="molecule type" value="Genomic_DNA"/>
</dbReference>
<dbReference type="InterPro" id="IPR016130">
    <property type="entry name" value="Tyr_Pase_AS"/>
</dbReference>
<evidence type="ECO:0000313" key="10">
    <source>
        <dbReference type="EMBL" id="KAK3779934.1"/>
    </source>
</evidence>
<organism evidence="10 11">
    <name type="scientific">Elysia crispata</name>
    <name type="common">lettuce slug</name>
    <dbReference type="NCBI Taxonomy" id="231223"/>
    <lineage>
        <taxon>Eukaryota</taxon>
        <taxon>Metazoa</taxon>
        <taxon>Spiralia</taxon>
        <taxon>Lophotrochozoa</taxon>
        <taxon>Mollusca</taxon>
        <taxon>Gastropoda</taxon>
        <taxon>Heterobranchia</taxon>
        <taxon>Euthyneura</taxon>
        <taxon>Panpulmonata</taxon>
        <taxon>Sacoglossa</taxon>
        <taxon>Placobranchoidea</taxon>
        <taxon>Plakobranchidae</taxon>
        <taxon>Elysia</taxon>
    </lineage>
</organism>
<dbReference type="CDD" id="cd14515">
    <property type="entry name" value="DUSP3-like"/>
    <property type="match status" value="1"/>
</dbReference>
<dbReference type="GO" id="GO:0043409">
    <property type="term" value="P:negative regulation of MAPK cascade"/>
    <property type="evidence" value="ECO:0007669"/>
    <property type="project" value="TreeGrafter"/>
</dbReference>
<gene>
    <name evidence="10" type="ORF">RRG08_054187</name>
</gene>
<dbReference type="PANTHER" id="PTHR45682:SF1">
    <property type="entry name" value="DUAL SPECIFICITY PROTEIN PHOSPHATASE 3"/>
    <property type="match status" value="1"/>
</dbReference>
<evidence type="ECO:0000259" key="8">
    <source>
        <dbReference type="PROSITE" id="PS50054"/>
    </source>
</evidence>
<keyword evidence="11" id="KW-1185">Reference proteome</keyword>
<dbReference type="Pfam" id="PF00782">
    <property type="entry name" value="DSPc"/>
    <property type="match status" value="2"/>
</dbReference>
<evidence type="ECO:0000256" key="6">
    <source>
        <dbReference type="ARBA" id="ARBA00048336"/>
    </source>
</evidence>
<comment type="catalytic activity">
    <reaction evidence="5">
        <text>O-phospho-L-seryl-[protein] + H2O = L-seryl-[protein] + phosphate</text>
        <dbReference type="Rhea" id="RHEA:20629"/>
        <dbReference type="Rhea" id="RHEA-COMP:9863"/>
        <dbReference type="Rhea" id="RHEA-COMP:11604"/>
        <dbReference type="ChEBI" id="CHEBI:15377"/>
        <dbReference type="ChEBI" id="CHEBI:29999"/>
        <dbReference type="ChEBI" id="CHEBI:43474"/>
        <dbReference type="ChEBI" id="CHEBI:83421"/>
        <dbReference type="EC" id="3.1.3.16"/>
    </reaction>
</comment>
<feature type="domain" description="Tyrosine-protein phosphatase" evidence="8">
    <location>
        <begin position="34"/>
        <end position="183"/>
    </location>
</feature>
<sequence>MAAYFGEDRPCTIEELEGIITAPSGGLTILPSTPYDEICESIYIGEGDSACSVNCMKGLGITHVLNAALGKDAFHVNTNHVMYRKAGIDFLGIEATDFINYDISKHFDKAVEFIEAGVESGGKVFVHCVQGVSRSATLVLAFLMIKRYMTVQDALRLVRSKREVCPNPGFLQQLCQLHERLKKDGHYVTFGVKKEGKKDEVQENEEFSERESPPQRGCYDCTVHDLEHILKEPAGGILLMPDSVYSQIDKHIFIGEGAFALEVENLKRLQVTHVLNAAQCRGINSNPRMYLDSGLQFSAVMALDRTDCDISQFFNIAADFIESAVKVNGKVYVHCVKGVSRSPTLVLAYYMIKRCMTLSEAARLVRAHREIIPNVGFLQQLCELNNKLAQEGHFTQSSDN</sequence>
<feature type="active site" description="Phosphocysteine intermediate" evidence="7">
    <location>
        <position position="128"/>
    </location>
</feature>
<evidence type="ECO:0000256" key="1">
    <source>
        <dbReference type="ARBA" id="ARBA00008601"/>
    </source>
</evidence>
<dbReference type="InterPro" id="IPR029021">
    <property type="entry name" value="Prot-tyrosine_phosphatase-like"/>
</dbReference>
<comment type="catalytic activity">
    <reaction evidence="6">
        <text>O-phospho-L-threonyl-[protein] + H2O = L-threonyl-[protein] + phosphate</text>
        <dbReference type="Rhea" id="RHEA:47004"/>
        <dbReference type="Rhea" id="RHEA-COMP:11060"/>
        <dbReference type="Rhea" id="RHEA-COMP:11605"/>
        <dbReference type="ChEBI" id="CHEBI:15377"/>
        <dbReference type="ChEBI" id="CHEBI:30013"/>
        <dbReference type="ChEBI" id="CHEBI:43474"/>
        <dbReference type="ChEBI" id="CHEBI:61977"/>
        <dbReference type="EC" id="3.1.3.16"/>
    </reaction>
</comment>
<feature type="domain" description="Tyrosine specific protein phosphatases" evidence="9">
    <location>
        <begin position="105"/>
        <end position="162"/>
    </location>
</feature>
<dbReference type="PRINTS" id="PR01909">
    <property type="entry name" value="ADSPHPHTASEA"/>
</dbReference>
<dbReference type="PROSITE" id="PS50054">
    <property type="entry name" value="TYR_PHOSPHATASE_DUAL"/>
    <property type="match status" value="2"/>
</dbReference>
<feature type="domain" description="Tyrosine specific protein phosphatases" evidence="9">
    <location>
        <begin position="311"/>
        <end position="369"/>
    </location>
</feature>
<dbReference type="InterPro" id="IPR020405">
    <property type="entry name" value="Atypical_DUSP_subfamA"/>
</dbReference>
<dbReference type="PROSITE" id="PS50056">
    <property type="entry name" value="TYR_PHOSPHATASE_2"/>
    <property type="match status" value="2"/>
</dbReference>
<name>A0AAE1A205_9GAST</name>
<evidence type="ECO:0000256" key="7">
    <source>
        <dbReference type="PIRSR" id="PIRSR620405-1"/>
    </source>
</evidence>
<dbReference type="InterPro" id="IPR000387">
    <property type="entry name" value="Tyr_Pase_dom"/>
</dbReference>
<evidence type="ECO:0000256" key="3">
    <source>
        <dbReference type="ARBA" id="ARBA00022801"/>
    </source>
</evidence>
<dbReference type="GO" id="GO:0004722">
    <property type="term" value="F:protein serine/threonine phosphatase activity"/>
    <property type="evidence" value="ECO:0007669"/>
    <property type="project" value="UniProtKB-EC"/>
</dbReference>
<dbReference type="GO" id="GO:0005737">
    <property type="term" value="C:cytoplasm"/>
    <property type="evidence" value="ECO:0007669"/>
    <property type="project" value="TreeGrafter"/>
</dbReference>
<dbReference type="Proteomes" id="UP001283361">
    <property type="component" value="Unassembled WGS sequence"/>
</dbReference>
<dbReference type="InterPro" id="IPR020422">
    <property type="entry name" value="TYR_PHOSPHATASE_DUAL_dom"/>
</dbReference>
<evidence type="ECO:0000313" key="11">
    <source>
        <dbReference type="Proteomes" id="UP001283361"/>
    </source>
</evidence>
<comment type="similarity">
    <text evidence="1">Belongs to the protein-tyrosine phosphatase family. Non-receptor class dual specificity subfamily.</text>
</comment>
<feature type="domain" description="Tyrosine-protein phosphatase" evidence="8">
    <location>
        <begin position="244"/>
        <end position="390"/>
    </location>
</feature>
<accession>A0AAE1A205</accession>
<dbReference type="SUPFAM" id="SSF52799">
    <property type="entry name" value="(Phosphotyrosine protein) phosphatases II"/>
    <property type="match status" value="2"/>
</dbReference>
<keyword evidence="3" id="KW-0378">Hydrolase</keyword>
<dbReference type="GO" id="GO:0008138">
    <property type="term" value="F:protein tyrosine/serine/threonine phosphatase activity"/>
    <property type="evidence" value="ECO:0007669"/>
    <property type="project" value="InterPro"/>
</dbReference>
<dbReference type="GO" id="GO:0033549">
    <property type="term" value="F:MAP kinase phosphatase activity"/>
    <property type="evidence" value="ECO:0007669"/>
    <property type="project" value="TreeGrafter"/>
</dbReference>
<reference evidence="10" key="1">
    <citation type="journal article" date="2023" name="G3 (Bethesda)">
        <title>A reference genome for the long-term kleptoplast-retaining sea slug Elysia crispata morphotype clarki.</title>
        <authorList>
            <person name="Eastman K.E."/>
            <person name="Pendleton A.L."/>
            <person name="Shaikh M.A."/>
            <person name="Suttiyut T."/>
            <person name="Ogas R."/>
            <person name="Tomko P."/>
            <person name="Gavelis G."/>
            <person name="Widhalm J.R."/>
            <person name="Wisecaver J.H."/>
        </authorList>
    </citation>
    <scope>NUCLEOTIDE SEQUENCE</scope>
    <source>
        <strain evidence="10">ECLA1</strain>
    </source>
</reference>
<comment type="caution">
    <text evidence="10">The sequence shown here is derived from an EMBL/GenBank/DDBJ whole genome shotgun (WGS) entry which is preliminary data.</text>
</comment>
<evidence type="ECO:0000256" key="2">
    <source>
        <dbReference type="ARBA" id="ARBA00013081"/>
    </source>
</evidence>
<evidence type="ECO:0000259" key="9">
    <source>
        <dbReference type="PROSITE" id="PS50056"/>
    </source>
</evidence>
<keyword evidence="4" id="KW-0904">Protein phosphatase</keyword>
<dbReference type="PRINTS" id="PR01908">
    <property type="entry name" value="ADSPHPHTASE"/>
</dbReference>
<dbReference type="PANTHER" id="PTHR45682">
    <property type="entry name" value="AGAP008228-PA"/>
    <property type="match status" value="1"/>
</dbReference>
<evidence type="ECO:0000256" key="5">
    <source>
        <dbReference type="ARBA" id="ARBA00047761"/>
    </source>
</evidence>
<protein>
    <recommendedName>
        <fullName evidence="2">protein-serine/threonine phosphatase</fullName>
        <ecNumber evidence="2">3.1.3.16</ecNumber>
    </recommendedName>
</protein>
<dbReference type="SMART" id="SM00195">
    <property type="entry name" value="DSPc"/>
    <property type="match status" value="2"/>
</dbReference>